<evidence type="ECO:0000259" key="1">
    <source>
        <dbReference type="PROSITE" id="PS51674"/>
    </source>
</evidence>
<organism evidence="2 3">
    <name type="scientific">Mycolicibacillus parakoreensis</name>
    <dbReference type="NCBI Taxonomy" id="1069221"/>
    <lineage>
        <taxon>Bacteria</taxon>
        <taxon>Bacillati</taxon>
        <taxon>Actinomycetota</taxon>
        <taxon>Actinomycetes</taxon>
        <taxon>Mycobacteriales</taxon>
        <taxon>Mycobacteriaceae</taxon>
        <taxon>Mycolicibacillus</taxon>
    </lineage>
</organism>
<proteinExistence type="predicted"/>
<dbReference type="RefSeq" id="WP_240169816.1">
    <property type="nucleotide sequence ID" value="NZ_CP092365.1"/>
</dbReference>
<dbReference type="PROSITE" id="PS51674">
    <property type="entry name" value="4FE4S_WBL"/>
    <property type="match status" value="1"/>
</dbReference>
<evidence type="ECO:0000313" key="2">
    <source>
        <dbReference type="EMBL" id="ULN51533.1"/>
    </source>
</evidence>
<sequence>MTRLDPTGTVDLLREILADTPRLDAACAHPKRAWLFDPAERDEPVEEVRRRQTMALALCRQCPPIEACRAWADSLPPAQRVYGVVAGEVRERPKQRRKAKR</sequence>
<dbReference type="Proteomes" id="UP001055200">
    <property type="component" value="Chromosome"/>
</dbReference>
<evidence type="ECO:0000313" key="3">
    <source>
        <dbReference type="Proteomes" id="UP001055200"/>
    </source>
</evidence>
<reference evidence="2" key="1">
    <citation type="submission" date="2022-08" db="EMBL/GenBank/DDBJ databases">
        <title>Complete genome sequence of 14 non-tuberculosis mycobacteria type-strains.</title>
        <authorList>
            <person name="Igarashi Y."/>
            <person name="Osugi A."/>
            <person name="Mitarai S."/>
        </authorList>
    </citation>
    <scope>NUCLEOTIDE SEQUENCE</scope>
    <source>
        <strain evidence="2">DSM 45575</strain>
    </source>
</reference>
<dbReference type="InterPro" id="IPR034768">
    <property type="entry name" value="4FE4S_WBL"/>
</dbReference>
<keyword evidence="3" id="KW-1185">Reference proteome</keyword>
<gene>
    <name evidence="2" type="ORF">MIU77_11505</name>
</gene>
<name>A0ABY3TV62_9MYCO</name>
<feature type="domain" description="4Fe-4S Wbl-type" evidence="1">
    <location>
        <begin position="26"/>
        <end position="95"/>
    </location>
</feature>
<accession>A0ABY3TV62</accession>
<dbReference type="EMBL" id="CP092365">
    <property type="protein sequence ID" value="ULN51533.1"/>
    <property type="molecule type" value="Genomic_DNA"/>
</dbReference>
<dbReference type="Pfam" id="PF02467">
    <property type="entry name" value="Whib"/>
    <property type="match status" value="1"/>
</dbReference>
<protein>
    <submittedName>
        <fullName evidence="2">WhiB family transcriptional regulator</fullName>
    </submittedName>
</protein>